<evidence type="ECO:0000313" key="2">
    <source>
        <dbReference type="EMBL" id="MBA8061237.1"/>
    </source>
</evidence>
<evidence type="ECO:0000313" key="3">
    <source>
        <dbReference type="Proteomes" id="UP000591803"/>
    </source>
</evidence>
<dbReference type="Proteomes" id="UP000591803">
    <property type="component" value="Unassembled WGS sequence"/>
</dbReference>
<accession>A0A7W3D1F9</accession>
<feature type="domain" description="DUF927" evidence="1">
    <location>
        <begin position="37"/>
        <end position="311"/>
    </location>
</feature>
<comment type="caution">
    <text evidence="2">The sequence shown here is derived from an EMBL/GenBank/DDBJ whole genome shotgun (WGS) entry which is preliminary data.</text>
</comment>
<organism evidence="2 3">
    <name type="scientific">Citrobacter freundii</name>
    <dbReference type="NCBI Taxonomy" id="546"/>
    <lineage>
        <taxon>Bacteria</taxon>
        <taxon>Pseudomonadati</taxon>
        <taxon>Pseudomonadota</taxon>
        <taxon>Gammaproteobacteria</taxon>
        <taxon>Enterobacterales</taxon>
        <taxon>Enterobacteriaceae</taxon>
        <taxon>Citrobacter</taxon>
        <taxon>Citrobacter freundii complex</taxon>
    </lineage>
</organism>
<evidence type="ECO:0000259" key="1">
    <source>
        <dbReference type="Pfam" id="PF06048"/>
    </source>
</evidence>
<sequence length="568" mass="63044">MSTDNVVALSAHKDKPPVEKLPPFYWVHREYDRERGEAGVYFYRAPTEKNPNPAPVCISDVIEVTAETRDNDNESWGKLLSWCDRDGMPKKWAMPATSLYANGGAEAISILVNGGLRIWDEKAFIRYLKGQSHQSRLTCVTRCGWFKPAVYVTPVRTFNPIDKDMVVYQVNARVKPEPFCGTLDTWRDEVAALCVGNSRLVLAVSTAFLSPMLTMLGVDGFCFHYVGASSSGKSRSMTVAASVLSDPKEYIRSWRATDNGLEGIAARHNDGLLCLDEIAQVDASKAGEIAYMLPNGKGKQRSTKNGTAKEIQQWCLALLSNGEIDLKSHADSVRKSTYAGQEMRVINIPADNCEFACFEHLHGEANGALFADLLDKAVRENHGTAFNAWLDHLTINYDTIKEGWRDFKSAFLNSVAEDPSGQIGRVAEKFAIAAYAGELSSEITGWSPGTATEAAKVCFTAWIERRGGTESHEDNEIVERIRQTIVRDGARFQDVNKPCEVPTARIGFIDNDDYVIPAEGWKIIFAGLDARRAANVLQEKGIAKNERRYLPGLSRIRCYVIHRDSLAD</sequence>
<dbReference type="AlphaFoldDB" id="A0A7W3D1F9"/>
<dbReference type="InterPro" id="IPR009270">
    <property type="entry name" value="DUF927"/>
</dbReference>
<name>A0A7W3D1F9_CITFR</name>
<dbReference type="Pfam" id="PF06048">
    <property type="entry name" value="DUF927"/>
    <property type="match status" value="1"/>
</dbReference>
<reference evidence="2 3" key="1">
    <citation type="submission" date="2020-06" db="EMBL/GenBank/DDBJ databases">
        <title>REHAB project genomes.</title>
        <authorList>
            <person name="Shaw L.P."/>
        </authorList>
    </citation>
    <scope>NUCLEOTIDE SEQUENCE [LARGE SCALE GENOMIC DNA]</scope>
    <source>
        <strain evidence="2 3">RHBSTW-00116</strain>
    </source>
</reference>
<dbReference type="EMBL" id="JABXRI010000001">
    <property type="protein sequence ID" value="MBA8061237.1"/>
    <property type="molecule type" value="Genomic_DNA"/>
</dbReference>
<protein>
    <submittedName>
        <fullName evidence="2">DUF927 domain-containing protein</fullName>
    </submittedName>
</protein>
<gene>
    <name evidence="2" type="ORF">HV077_02135</name>
</gene>
<proteinExistence type="predicted"/>